<reference evidence="3" key="1">
    <citation type="journal article" date="2014" name="Nat. Genet.">
        <title>A reference genome for common bean and genome-wide analysis of dual domestications.</title>
        <authorList>
            <person name="Schmutz J."/>
            <person name="McClean P.E."/>
            <person name="Mamidi S."/>
            <person name="Wu G.A."/>
            <person name="Cannon S.B."/>
            <person name="Grimwood J."/>
            <person name="Jenkins J."/>
            <person name="Shu S."/>
            <person name="Song Q."/>
            <person name="Chavarro C."/>
            <person name="Torres-Torres M."/>
            <person name="Geffroy V."/>
            <person name="Moghaddam S.M."/>
            <person name="Gao D."/>
            <person name="Abernathy B."/>
            <person name="Barry K."/>
            <person name="Blair M."/>
            <person name="Brick M.A."/>
            <person name="Chovatia M."/>
            <person name="Gepts P."/>
            <person name="Goodstein D.M."/>
            <person name="Gonzales M."/>
            <person name="Hellsten U."/>
            <person name="Hyten D.L."/>
            <person name="Jia G."/>
            <person name="Kelly J.D."/>
            <person name="Kudrna D."/>
            <person name="Lee R."/>
            <person name="Richard M.M."/>
            <person name="Miklas P.N."/>
            <person name="Osorno J.M."/>
            <person name="Rodrigues J."/>
            <person name="Thareau V."/>
            <person name="Urrea C.A."/>
            <person name="Wang M."/>
            <person name="Yu Y."/>
            <person name="Zhang M."/>
            <person name="Wing R.A."/>
            <person name="Cregan P.B."/>
            <person name="Rokhsar D.S."/>
            <person name="Jackson S.A."/>
        </authorList>
    </citation>
    <scope>NUCLEOTIDE SEQUENCE [LARGE SCALE GENOMIC DNA]</scope>
    <source>
        <strain evidence="3">cv. G19833</strain>
    </source>
</reference>
<feature type="compositionally biased region" description="Basic and acidic residues" evidence="1">
    <location>
        <begin position="34"/>
        <end position="56"/>
    </location>
</feature>
<dbReference type="Proteomes" id="UP000000226">
    <property type="component" value="Chromosome 1"/>
</dbReference>
<dbReference type="AlphaFoldDB" id="V7CWA4"/>
<evidence type="ECO:0000313" key="3">
    <source>
        <dbReference type="Proteomes" id="UP000000226"/>
    </source>
</evidence>
<gene>
    <name evidence="2" type="ORF">PHAVU_001G149800g</name>
</gene>
<organism evidence="2 3">
    <name type="scientific">Phaseolus vulgaris</name>
    <name type="common">Kidney bean</name>
    <name type="synonym">French bean</name>
    <dbReference type="NCBI Taxonomy" id="3885"/>
    <lineage>
        <taxon>Eukaryota</taxon>
        <taxon>Viridiplantae</taxon>
        <taxon>Streptophyta</taxon>
        <taxon>Embryophyta</taxon>
        <taxon>Tracheophyta</taxon>
        <taxon>Spermatophyta</taxon>
        <taxon>Magnoliopsida</taxon>
        <taxon>eudicotyledons</taxon>
        <taxon>Gunneridae</taxon>
        <taxon>Pentapetalae</taxon>
        <taxon>rosids</taxon>
        <taxon>fabids</taxon>
        <taxon>Fabales</taxon>
        <taxon>Fabaceae</taxon>
        <taxon>Papilionoideae</taxon>
        <taxon>50 kb inversion clade</taxon>
        <taxon>NPAAA clade</taxon>
        <taxon>indigoferoid/millettioid clade</taxon>
        <taxon>Phaseoleae</taxon>
        <taxon>Phaseolus</taxon>
    </lineage>
</organism>
<dbReference type="PhylomeDB" id="V7CWA4"/>
<dbReference type="GO" id="GO:0009707">
    <property type="term" value="C:chloroplast outer membrane"/>
    <property type="evidence" value="ECO:0007669"/>
    <property type="project" value="EnsemblPlants"/>
</dbReference>
<sequence length="83" mass="8645">MGKTKEAVVVAGALAFAWLAIELALKPFLSKARASVDKSDPARDPDDVPDDADPKPTNDLPEVYDSQTASDEASDAAADADDA</sequence>
<dbReference type="SMR" id="V7CWA4"/>
<dbReference type="PANTHER" id="PTHR33982:SF5">
    <property type="entry name" value="OUTER ENVELOPE MEMBRANE PROTEIN 7"/>
    <property type="match status" value="1"/>
</dbReference>
<dbReference type="EMBL" id="CM002288">
    <property type="protein sequence ID" value="ESW34404.1"/>
    <property type="molecule type" value="Genomic_DNA"/>
</dbReference>
<evidence type="ECO:0000256" key="1">
    <source>
        <dbReference type="SAM" id="MobiDB-lite"/>
    </source>
</evidence>
<keyword evidence="3" id="KW-1185">Reference proteome</keyword>
<proteinExistence type="predicted"/>
<evidence type="ECO:0008006" key="4">
    <source>
        <dbReference type="Google" id="ProtNLM"/>
    </source>
</evidence>
<dbReference type="STRING" id="3885.V7CWA4"/>
<dbReference type="OrthoDB" id="754892at2759"/>
<name>V7CWA4_PHAVU</name>
<protein>
    <recommendedName>
        <fullName evidence="4">Outer envelope membrane protein 7</fullName>
    </recommendedName>
</protein>
<dbReference type="OMA" id="GWLAIEF"/>
<dbReference type="Gramene" id="ESW34404">
    <property type="protein sequence ID" value="ESW34404"/>
    <property type="gene ID" value="PHAVU_001G149800g"/>
</dbReference>
<evidence type="ECO:0000313" key="2">
    <source>
        <dbReference type="EMBL" id="ESW34404.1"/>
    </source>
</evidence>
<accession>V7CWA4</accession>
<feature type="region of interest" description="Disordered" evidence="1">
    <location>
        <begin position="33"/>
        <end position="83"/>
    </location>
</feature>
<dbReference type="InterPro" id="IPR038944">
    <property type="entry name" value="OEP7-like"/>
</dbReference>
<dbReference type="eggNOG" id="ENOG502S8H4">
    <property type="taxonomic scope" value="Eukaryota"/>
</dbReference>
<feature type="compositionally biased region" description="Acidic residues" evidence="1">
    <location>
        <begin position="72"/>
        <end position="83"/>
    </location>
</feature>
<dbReference type="PANTHER" id="PTHR33982">
    <property type="entry name" value="OUTER ENVELOPE MEMBRANE PROTEIN 7-RELATED"/>
    <property type="match status" value="1"/>
</dbReference>